<dbReference type="Pfam" id="PF14398">
    <property type="entry name" value="ATPgrasp_YheCD"/>
    <property type="match status" value="1"/>
</dbReference>
<dbReference type="KEGG" id="paun:MJA45_20425"/>
<keyword evidence="2" id="KW-1185">Reference proteome</keyword>
<proteinExistence type="predicted"/>
<gene>
    <name evidence="1" type="ORF">MJA45_20425</name>
</gene>
<sequence length="455" mass="51386">MSLASCTILITQQTDRSIALTRSLSKALQLGTAKTVNLRLGSKNVTVALKPLNRKGNLLVIPASVATSIRLPSPGKCQVKATGNRELQIGPLIGFLTGINIPDGKPGQQKQFIREFLEAGHDRSYTFAFSPSGVNWRDEVVTGYFPLPGGKWVRRTVPLPDVVYNRLGHRGAEKTMSIREFKERFVSRRIPIFNWSFFDKMDVYRLLEDDLQAFSHVPESSSGPSPEEIRRMMEKHRFVYLKPTAGSLGFGIYRLTYNPEKGYFARYRKDGSNVLIRFPRFEGLMNMLRRQNIRLPNYVVQQGIRLIELDNCPIDFRFHMTKNGEDEWVVAAVGAKKAGRGSVTTHVRTGGMLMTPEQVLSTVYGSRGADILVKAKEVAVKLAEAIERNYPHRLGELGFDLGIDQDETIWMFEANAKPGRSIFKHPALKVQGKESLNNLVEHCLFLSRFRARRES</sequence>
<evidence type="ECO:0000313" key="2">
    <source>
        <dbReference type="Proteomes" id="UP001305702"/>
    </source>
</evidence>
<dbReference type="RefSeq" id="WP_315603743.1">
    <property type="nucleotide sequence ID" value="NZ_CP130318.1"/>
</dbReference>
<protein>
    <submittedName>
        <fullName evidence="1">YheC/YheD family protein</fullName>
    </submittedName>
</protein>
<dbReference type="SUPFAM" id="SSF56059">
    <property type="entry name" value="Glutathione synthetase ATP-binding domain-like"/>
    <property type="match status" value="1"/>
</dbReference>
<dbReference type="InterPro" id="IPR026838">
    <property type="entry name" value="YheC/D"/>
</dbReference>
<evidence type="ECO:0000313" key="1">
    <source>
        <dbReference type="EMBL" id="WNQ09969.1"/>
    </source>
</evidence>
<accession>A0AA96LA59</accession>
<name>A0AA96LA59_9BACL</name>
<organism evidence="1 2">
    <name type="scientific">Paenibacillus aurantius</name>
    <dbReference type="NCBI Taxonomy" id="2918900"/>
    <lineage>
        <taxon>Bacteria</taxon>
        <taxon>Bacillati</taxon>
        <taxon>Bacillota</taxon>
        <taxon>Bacilli</taxon>
        <taxon>Bacillales</taxon>
        <taxon>Paenibacillaceae</taxon>
        <taxon>Paenibacillus</taxon>
    </lineage>
</organism>
<dbReference type="AlphaFoldDB" id="A0AA96LA59"/>
<reference evidence="1 2" key="1">
    <citation type="submission" date="2022-02" db="EMBL/GenBank/DDBJ databases">
        <title>Paenibacillus sp. MBLB1776 Whole Genome Shotgun Sequencing.</title>
        <authorList>
            <person name="Hwang C.Y."/>
            <person name="Cho E.-S."/>
            <person name="Seo M.-J."/>
        </authorList>
    </citation>
    <scope>NUCLEOTIDE SEQUENCE [LARGE SCALE GENOMIC DNA]</scope>
    <source>
        <strain evidence="1 2">MBLB1776</strain>
    </source>
</reference>
<dbReference type="EMBL" id="CP130318">
    <property type="protein sequence ID" value="WNQ09969.1"/>
    <property type="molecule type" value="Genomic_DNA"/>
</dbReference>
<dbReference type="Proteomes" id="UP001305702">
    <property type="component" value="Chromosome"/>
</dbReference>